<dbReference type="PROSITE" id="PS00801">
    <property type="entry name" value="TRANSKETOLASE_1"/>
    <property type="match status" value="1"/>
</dbReference>
<dbReference type="Pfam" id="PF02779">
    <property type="entry name" value="Transket_pyr"/>
    <property type="match status" value="1"/>
</dbReference>
<dbReference type="Pfam" id="PF13292">
    <property type="entry name" value="DXP_synthase_N"/>
    <property type="match status" value="1"/>
</dbReference>
<evidence type="ECO:0000256" key="8">
    <source>
        <dbReference type="ARBA" id="ARBA00023052"/>
    </source>
</evidence>
<feature type="binding site" evidence="10">
    <location>
        <position position="133"/>
    </location>
    <ligand>
        <name>Mg(2+)</name>
        <dbReference type="ChEBI" id="CHEBI:18420"/>
    </ligand>
</feature>
<accession>A0AA46DY53</accession>
<dbReference type="InterPro" id="IPR033248">
    <property type="entry name" value="Transketolase_C"/>
</dbReference>
<dbReference type="Pfam" id="PF02780">
    <property type="entry name" value="Transketolase_C"/>
    <property type="match status" value="1"/>
</dbReference>
<dbReference type="PANTHER" id="PTHR43322:SF5">
    <property type="entry name" value="1-DEOXY-D-XYLULOSE-5-PHOSPHATE SYNTHASE, CHLOROPLASTIC"/>
    <property type="match status" value="1"/>
</dbReference>
<comment type="subunit">
    <text evidence="3 10">Homodimer.</text>
</comment>
<feature type="binding site" evidence="10">
    <location>
        <position position="353"/>
    </location>
    <ligand>
        <name>thiamine diphosphate</name>
        <dbReference type="ChEBI" id="CHEBI:58937"/>
    </ligand>
</feature>
<evidence type="ECO:0000256" key="4">
    <source>
        <dbReference type="ARBA" id="ARBA00022679"/>
    </source>
</evidence>
<keyword evidence="7 10" id="KW-0784">Thiamine biosynthesis</keyword>
<reference evidence="12 13" key="1">
    <citation type="submission" date="2019-03" db="EMBL/GenBank/DDBJ databases">
        <title>Genomic Encyclopedia of Type Strains, Phase IV (KMG-IV): sequencing the most valuable type-strain genomes for metagenomic binning, comparative biology and taxonomic classification.</title>
        <authorList>
            <person name="Goeker M."/>
        </authorList>
    </citation>
    <scope>NUCLEOTIDE SEQUENCE [LARGE SCALE GENOMIC DNA]</scope>
    <source>
        <strain evidence="12 13">DSM 100055</strain>
    </source>
</reference>
<dbReference type="SMART" id="SM00861">
    <property type="entry name" value="Transket_pyr"/>
    <property type="match status" value="1"/>
</dbReference>
<dbReference type="GO" id="GO:0016114">
    <property type="term" value="P:terpenoid biosynthetic process"/>
    <property type="evidence" value="ECO:0007669"/>
    <property type="project" value="UniProtKB-UniRule"/>
</dbReference>
<dbReference type="CDD" id="cd07033">
    <property type="entry name" value="TPP_PYR_DXS_TK_like"/>
    <property type="match status" value="1"/>
</dbReference>
<dbReference type="InterPro" id="IPR049557">
    <property type="entry name" value="Transketolase_CS"/>
</dbReference>
<feature type="binding site" evidence="10">
    <location>
        <position position="163"/>
    </location>
    <ligand>
        <name>thiamine diphosphate</name>
        <dbReference type="ChEBI" id="CHEBI:58937"/>
    </ligand>
</feature>
<evidence type="ECO:0000259" key="11">
    <source>
        <dbReference type="SMART" id="SM00861"/>
    </source>
</evidence>
<feature type="binding site" evidence="10">
    <location>
        <begin position="106"/>
        <end position="108"/>
    </location>
    <ligand>
        <name>thiamine diphosphate</name>
        <dbReference type="ChEBI" id="CHEBI:58937"/>
    </ligand>
</feature>
<dbReference type="GO" id="GO:0005829">
    <property type="term" value="C:cytosol"/>
    <property type="evidence" value="ECO:0007669"/>
    <property type="project" value="TreeGrafter"/>
</dbReference>
<dbReference type="InterPro" id="IPR005475">
    <property type="entry name" value="Transketolase-like_Pyr-bd"/>
</dbReference>
<comment type="cofactor">
    <cofactor evidence="10">
        <name>thiamine diphosphate</name>
        <dbReference type="ChEBI" id="CHEBI:58937"/>
    </cofactor>
    <text evidence="10">Binds 1 thiamine pyrophosphate per subunit.</text>
</comment>
<feature type="binding site" evidence="10">
    <location>
        <position position="65"/>
    </location>
    <ligand>
        <name>thiamine diphosphate</name>
        <dbReference type="ChEBI" id="CHEBI:58937"/>
    </ligand>
</feature>
<evidence type="ECO:0000256" key="1">
    <source>
        <dbReference type="ARBA" id="ARBA00004980"/>
    </source>
</evidence>
<gene>
    <name evidence="10" type="primary">dxs</name>
    <name evidence="12" type="ORF">EV215_1294</name>
</gene>
<comment type="cofactor">
    <cofactor evidence="10">
        <name>Mg(2+)</name>
        <dbReference type="ChEBI" id="CHEBI:18420"/>
    </cofactor>
    <text evidence="10">Binds 1 Mg(2+) ion per subunit.</text>
</comment>
<dbReference type="SUPFAM" id="SSF52922">
    <property type="entry name" value="TK C-terminal domain-like"/>
    <property type="match status" value="1"/>
</dbReference>
<organism evidence="12 13">
    <name type="scientific">Hypnocyclicus thermotrophus</name>
    <dbReference type="NCBI Taxonomy" id="1627895"/>
    <lineage>
        <taxon>Bacteria</taxon>
        <taxon>Fusobacteriati</taxon>
        <taxon>Fusobacteriota</taxon>
        <taxon>Fusobacteriia</taxon>
        <taxon>Fusobacteriales</taxon>
        <taxon>Fusobacteriaceae</taxon>
        <taxon>Hypnocyclicus</taxon>
    </lineage>
</organism>
<dbReference type="GO" id="GO:0030976">
    <property type="term" value="F:thiamine pyrophosphate binding"/>
    <property type="evidence" value="ECO:0007669"/>
    <property type="project" value="UniProtKB-UniRule"/>
</dbReference>
<keyword evidence="13" id="KW-1185">Reference proteome</keyword>
<dbReference type="NCBIfam" id="NF003933">
    <property type="entry name" value="PRK05444.2-2"/>
    <property type="match status" value="1"/>
</dbReference>
<dbReference type="GO" id="GO:0009228">
    <property type="term" value="P:thiamine biosynthetic process"/>
    <property type="evidence" value="ECO:0007669"/>
    <property type="project" value="UniProtKB-UniRule"/>
</dbReference>
<evidence type="ECO:0000313" key="12">
    <source>
        <dbReference type="EMBL" id="TDT69759.1"/>
    </source>
</evidence>
<dbReference type="NCBIfam" id="TIGR00204">
    <property type="entry name" value="dxs"/>
    <property type="match status" value="1"/>
</dbReference>
<dbReference type="HAMAP" id="MF_00315">
    <property type="entry name" value="DXP_synth"/>
    <property type="match status" value="1"/>
</dbReference>
<dbReference type="EMBL" id="SOBG01000005">
    <property type="protein sequence ID" value="TDT69759.1"/>
    <property type="molecule type" value="Genomic_DNA"/>
</dbReference>
<dbReference type="SUPFAM" id="SSF52518">
    <property type="entry name" value="Thiamin diphosphate-binding fold (THDP-binding)"/>
    <property type="match status" value="2"/>
</dbReference>
<dbReference type="GO" id="GO:0000287">
    <property type="term" value="F:magnesium ion binding"/>
    <property type="evidence" value="ECO:0007669"/>
    <property type="project" value="UniProtKB-UniRule"/>
</dbReference>
<evidence type="ECO:0000256" key="3">
    <source>
        <dbReference type="ARBA" id="ARBA00011738"/>
    </source>
</evidence>
<comment type="pathway">
    <text evidence="1 10">Metabolic intermediate biosynthesis; 1-deoxy-D-xylulose 5-phosphate biosynthesis; 1-deoxy-D-xylulose 5-phosphate from D-glyceraldehyde 3-phosphate and pyruvate: step 1/1.</text>
</comment>
<protein>
    <recommendedName>
        <fullName evidence="10">1-deoxy-D-xylulose-5-phosphate synthase</fullName>
        <ecNumber evidence="10">2.2.1.7</ecNumber>
    </recommendedName>
    <alternativeName>
        <fullName evidence="10">1-deoxyxylulose-5-phosphate synthase</fullName>
        <shortName evidence="10">DXP synthase</shortName>
        <shortName evidence="10">DXPS</shortName>
    </alternativeName>
</protein>
<evidence type="ECO:0000256" key="6">
    <source>
        <dbReference type="ARBA" id="ARBA00022842"/>
    </source>
</evidence>
<dbReference type="InterPro" id="IPR005477">
    <property type="entry name" value="Dxylulose-5-P_synthase"/>
</dbReference>
<name>A0AA46DY53_9FUSO</name>
<comment type="caution">
    <text evidence="12">The sequence shown here is derived from an EMBL/GenBank/DDBJ whole genome shotgun (WGS) entry which is preliminary data.</text>
</comment>
<feature type="binding site" evidence="10">
    <location>
        <position position="273"/>
    </location>
    <ligand>
        <name>thiamine diphosphate</name>
        <dbReference type="ChEBI" id="CHEBI:58937"/>
    </ligand>
</feature>
<keyword evidence="4 10" id="KW-0808">Transferase</keyword>
<evidence type="ECO:0000256" key="2">
    <source>
        <dbReference type="ARBA" id="ARBA00011081"/>
    </source>
</evidence>
<comment type="catalytic activity">
    <reaction evidence="10">
        <text>D-glyceraldehyde 3-phosphate + pyruvate + H(+) = 1-deoxy-D-xylulose 5-phosphate + CO2</text>
        <dbReference type="Rhea" id="RHEA:12605"/>
        <dbReference type="ChEBI" id="CHEBI:15361"/>
        <dbReference type="ChEBI" id="CHEBI:15378"/>
        <dbReference type="ChEBI" id="CHEBI:16526"/>
        <dbReference type="ChEBI" id="CHEBI:57792"/>
        <dbReference type="ChEBI" id="CHEBI:59776"/>
        <dbReference type="EC" id="2.2.1.7"/>
    </reaction>
</comment>
<dbReference type="GO" id="GO:0008661">
    <property type="term" value="F:1-deoxy-D-xylulose-5-phosphate synthase activity"/>
    <property type="evidence" value="ECO:0007669"/>
    <property type="project" value="UniProtKB-UniRule"/>
</dbReference>
<evidence type="ECO:0000313" key="13">
    <source>
        <dbReference type="Proteomes" id="UP000294678"/>
    </source>
</evidence>
<dbReference type="Gene3D" id="3.40.50.920">
    <property type="match status" value="1"/>
</dbReference>
<dbReference type="InterPro" id="IPR009014">
    <property type="entry name" value="Transketo_C/PFOR_II"/>
</dbReference>
<dbReference type="Proteomes" id="UP000294678">
    <property type="component" value="Unassembled WGS sequence"/>
</dbReference>
<evidence type="ECO:0000256" key="7">
    <source>
        <dbReference type="ARBA" id="ARBA00022977"/>
    </source>
</evidence>
<dbReference type="AlphaFoldDB" id="A0AA46DY53"/>
<feature type="binding site" evidence="10">
    <location>
        <begin position="134"/>
        <end position="135"/>
    </location>
    <ligand>
        <name>thiamine diphosphate</name>
        <dbReference type="ChEBI" id="CHEBI:58937"/>
    </ligand>
</feature>
<dbReference type="RefSeq" id="WP_134113171.1">
    <property type="nucleotide sequence ID" value="NZ_SOBG01000005.1"/>
</dbReference>
<dbReference type="PANTHER" id="PTHR43322">
    <property type="entry name" value="1-D-DEOXYXYLULOSE 5-PHOSPHATE SYNTHASE-RELATED"/>
    <property type="match status" value="1"/>
</dbReference>
<sequence length="609" mass="68429">MNLDIKTQNIEELEKSSQEIRELLINVVSTNGGHLGPNLGVVELTIALHKIFNSPQDKFLFDVGHQSYVHKILTGRKEKINTIRKKNGLTPFTDRRESIHDHFISGHAGNSLAAAAGIAEVNKNNKIIAIVGDASFANGENFEALNNIGGRNLKNVIIILNDNEMSIGKNVGAISKLFKGIMDTKFYNDLKHDIEGLIRKIYMGKGIADFIKKIEGSLKYFVSPISIIEKLGFKYFGPIDGNNFEKLLQILEYIKTIEGPVFLHVKTEKGKGYLHAEENKEKFHGISPFDIKTGEVEKSNKKTYSEVFGKTLVELAKKDKDIMAISAAMVKGTGLLEFFNEFSERAFDVGIAEEYAVTFSSALALEGKKPYLALYSTFLQRGYDQLIHDIAIQNSPVRLIIDRAGIVGEDGKTHNGLFDISYLLTIPHIDIVAPTTCRELVDILDYSTNINNPIAIRIPREKSFNYKGNSFKVSRGKWNEIKTGEKDLIIAIGSMFYEIINIYDEIIKNNLNPTIVSAAWIRPFDKEYILENISKYENIFVLEEGIEVTGFGANLINYLNENNILKKINKIGLPQEFIEHAKRDEILKEQGLRGQNLLNRILEGRKGGK</sequence>
<proteinExistence type="inferred from homology"/>
<evidence type="ECO:0000256" key="5">
    <source>
        <dbReference type="ARBA" id="ARBA00022723"/>
    </source>
</evidence>
<feature type="domain" description="Transketolase-like pyrimidine-binding" evidence="11">
    <location>
        <begin position="302"/>
        <end position="466"/>
    </location>
</feature>
<keyword evidence="9 10" id="KW-0414">Isoprene biosynthesis</keyword>
<dbReference type="GO" id="GO:0019288">
    <property type="term" value="P:isopentenyl diphosphate biosynthetic process, methylerythritol 4-phosphate pathway"/>
    <property type="evidence" value="ECO:0007669"/>
    <property type="project" value="TreeGrafter"/>
</dbReference>
<comment type="function">
    <text evidence="10">Catalyzes the acyloin condensation reaction between C atoms 2 and 3 of pyruvate and glyceraldehyde 3-phosphate to yield 1-deoxy-D-xylulose-5-phosphate (DXP).</text>
</comment>
<dbReference type="CDD" id="cd02007">
    <property type="entry name" value="TPP_DXS"/>
    <property type="match status" value="1"/>
</dbReference>
<keyword evidence="5 10" id="KW-0479">Metal-binding</keyword>
<keyword evidence="8 10" id="KW-0786">Thiamine pyrophosphate</keyword>
<evidence type="ECO:0000256" key="9">
    <source>
        <dbReference type="ARBA" id="ARBA00023229"/>
    </source>
</evidence>
<evidence type="ECO:0000256" key="10">
    <source>
        <dbReference type="HAMAP-Rule" id="MF_00315"/>
    </source>
</evidence>
<comment type="similarity">
    <text evidence="2 10">Belongs to the transketolase family. DXPS subfamily.</text>
</comment>
<dbReference type="EC" id="2.2.1.7" evidence="10"/>
<keyword evidence="6 10" id="KW-0460">Magnesium</keyword>
<dbReference type="InterPro" id="IPR029061">
    <property type="entry name" value="THDP-binding"/>
</dbReference>
<dbReference type="Gene3D" id="3.40.50.970">
    <property type="match status" value="2"/>
</dbReference>
<feature type="binding site" evidence="10">
    <location>
        <position position="163"/>
    </location>
    <ligand>
        <name>Mg(2+)</name>
        <dbReference type="ChEBI" id="CHEBI:18420"/>
    </ligand>
</feature>